<feature type="transmembrane region" description="Helical" evidence="12">
    <location>
        <begin position="226"/>
        <end position="248"/>
    </location>
</feature>
<organism evidence="14 15">
    <name type="scientific">Rhodanobacter lycopersici</name>
    <dbReference type="NCBI Taxonomy" id="3162487"/>
    <lineage>
        <taxon>Bacteria</taxon>
        <taxon>Pseudomonadati</taxon>
        <taxon>Pseudomonadota</taxon>
        <taxon>Gammaproteobacteria</taxon>
        <taxon>Lysobacterales</taxon>
        <taxon>Rhodanobacteraceae</taxon>
        <taxon>Rhodanobacter</taxon>
    </lineage>
</organism>
<keyword evidence="3" id="KW-0633">Potassium transport</keyword>
<dbReference type="PANTHER" id="PTHR11537">
    <property type="entry name" value="VOLTAGE-GATED POTASSIUM CHANNEL"/>
    <property type="match status" value="1"/>
</dbReference>
<keyword evidence="8 12" id="KW-1133">Transmembrane helix</keyword>
<feature type="transmembrane region" description="Helical" evidence="12">
    <location>
        <begin position="167"/>
        <end position="188"/>
    </location>
</feature>
<name>A0ABV3QIE7_9GAMM</name>
<keyword evidence="4 12" id="KW-0812">Transmembrane</keyword>
<evidence type="ECO:0000256" key="2">
    <source>
        <dbReference type="ARBA" id="ARBA00022448"/>
    </source>
</evidence>
<feature type="transmembrane region" description="Helical" evidence="12">
    <location>
        <begin position="78"/>
        <end position="99"/>
    </location>
</feature>
<dbReference type="Proteomes" id="UP001556220">
    <property type="component" value="Unassembled WGS sequence"/>
</dbReference>
<evidence type="ECO:0000259" key="13">
    <source>
        <dbReference type="Pfam" id="PF00520"/>
    </source>
</evidence>
<dbReference type="InterPro" id="IPR005821">
    <property type="entry name" value="Ion_trans_dom"/>
</dbReference>
<dbReference type="Gene3D" id="1.10.287.70">
    <property type="match status" value="1"/>
</dbReference>
<evidence type="ECO:0000256" key="12">
    <source>
        <dbReference type="SAM" id="Phobius"/>
    </source>
</evidence>
<evidence type="ECO:0000256" key="7">
    <source>
        <dbReference type="ARBA" id="ARBA00022958"/>
    </source>
</evidence>
<keyword evidence="11" id="KW-0407">Ion channel</keyword>
<dbReference type="PRINTS" id="PR00169">
    <property type="entry name" value="KCHANNEL"/>
</dbReference>
<dbReference type="Gene3D" id="1.20.120.350">
    <property type="entry name" value="Voltage-gated potassium channels. Chain C"/>
    <property type="match status" value="1"/>
</dbReference>
<evidence type="ECO:0000313" key="15">
    <source>
        <dbReference type="Proteomes" id="UP001556220"/>
    </source>
</evidence>
<evidence type="ECO:0000256" key="3">
    <source>
        <dbReference type="ARBA" id="ARBA00022538"/>
    </source>
</evidence>
<keyword evidence="9" id="KW-0406">Ion transport</keyword>
<reference evidence="14 15" key="1">
    <citation type="submission" date="2024-06" db="EMBL/GenBank/DDBJ databases">
        <authorList>
            <person name="Woo H."/>
        </authorList>
    </citation>
    <scope>NUCLEOTIDE SEQUENCE [LARGE SCALE GENOMIC DNA]</scope>
    <source>
        <strain evidence="14 15">Si-c</strain>
    </source>
</reference>
<keyword evidence="15" id="KW-1185">Reference proteome</keyword>
<comment type="caution">
    <text evidence="14">The sequence shown here is derived from an EMBL/GenBank/DDBJ whole genome shotgun (WGS) entry which is preliminary data.</text>
</comment>
<keyword evidence="6" id="KW-0851">Voltage-gated channel</keyword>
<feature type="domain" description="Ion transport" evidence="13">
    <location>
        <begin position="40"/>
        <end position="252"/>
    </location>
</feature>
<keyword evidence="7" id="KW-0630">Potassium</keyword>
<evidence type="ECO:0000256" key="9">
    <source>
        <dbReference type="ARBA" id="ARBA00023065"/>
    </source>
</evidence>
<dbReference type="SUPFAM" id="SSF81324">
    <property type="entry name" value="Voltage-gated potassium channels"/>
    <property type="match status" value="1"/>
</dbReference>
<feature type="transmembrane region" description="Helical" evidence="12">
    <location>
        <begin position="44"/>
        <end position="66"/>
    </location>
</feature>
<evidence type="ECO:0000256" key="6">
    <source>
        <dbReference type="ARBA" id="ARBA00022882"/>
    </source>
</evidence>
<evidence type="ECO:0000256" key="11">
    <source>
        <dbReference type="ARBA" id="ARBA00023303"/>
    </source>
</evidence>
<comment type="subcellular location">
    <subcellularLocation>
        <location evidence="1">Membrane</location>
        <topology evidence="1">Multi-pass membrane protein</topology>
    </subcellularLocation>
</comment>
<sequence>MAAPITRQHERDSHLSPAAQQGWRRRAFDIVFGTDTRAGRAFDIMLMAAIVISVLVTMLDSVAALHARCGGVLRVAEWLLTALFTAEYILRLAVLARPLRYARSFYGLIDLVAILPSLTSLVLTGTEQLIGIRALRILRIFRVLKLARYVGAAEQMGDALKRSRRKIFVFIATMLILISVFGAIMYVVEGPAHGFTSIPRAMYWAAVTMATVGFGDIAPSTPLGQFITTIMILIGYGIIAVPTGIYAAEFTNSLNRAQLQRRCKACGWHGHETEARYCNHCGAALPAGMHAPH</sequence>
<dbReference type="EMBL" id="JBFOHK010000005">
    <property type="protein sequence ID" value="MEW9573618.1"/>
    <property type="molecule type" value="Genomic_DNA"/>
</dbReference>
<evidence type="ECO:0000313" key="14">
    <source>
        <dbReference type="EMBL" id="MEW9573618.1"/>
    </source>
</evidence>
<evidence type="ECO:0000256" key="8">
    <source>
        <dbReference type="ARBA" id="ARBA00022989"/>
    </source>
</evidence>
<evidence type="ECO:0000256" key="10">
    <source>
        <dbReference type="ARBA" id="ARBA00023136"/>
    </source>
</evidence>
<proteinExistence type="predicted"/>
<keyword evidence="2" id="KW-0813">Transport</keyword>
<dbReference type="Pfam" id="PF00520">
    <property type="entry name" value="Ion_trans"/>
    <property type="match status" value="1"/>
</dbReference>
<dbReference type="InterPro" id="IPR028325">
    <property type="entry name" value="VG_K_chnl"/>
</dbReference>
<dbReference type="PANTHER" id="PTHR11537:SF254">
    <property type="entry name" value="POTASSIUM VOLTAGE-GATED CHANNEL PROTEIN SHAB"/>
    <property type="match status" value="1"/>
</dbReference>
<dbReference type="RefSeq" id="WP_367855667.1">
    <property type="nucleotide sequence ID" value="NZ_JBFOHK010000005.1"/>
</dbReference>
<evidence type="ECO:0000256" key="5">
    <source>
        <dbReference type="ARBA" id="ARBA00022826"/>
    </source>
</evidence>
<keyword evidence="5" id="KW-0631">Potassium channel</keyword>
<accession>A0ABV3QIE7</accession>
<evidence type="ECO:0000256" key="4">
    <source>
        <dbReference type="ARBA" id="ARBA00022692"/>
    </source>
</evidence>
<dbReference type="InterPro" id="IPR027359">
    <property type="entry name" value="Volt_channel_dom_sf"/>
</dbReference>
<protein>
    <submittedName>
        <fullName evidence="14">Ion transporter</fullName>
    </submittedName>
</protein>
<evidence type="ECO:0000256" key="1">
    <source>
        <dbReference type="ARBA" id="ARBA00004141"/>
    </source>
</evidence>
<gene>
    <name evidence="14" type="ORF">ABQJ54_17835</name>
</gene>
<keyword evidence="10 12" id="KW-0472">Membrane</keyword>